<organism evidence="1">
    <name type="scientific">marine metagenome</name>
    <dbReference type="NCBI Taxonomy" id="408172"/>
    <lineage>
        <taxon>unclassified sequences</taxon>
        <taxon>metagenomes</taxon>
        <taxon>ecological metagenomes</taxon>
    </lineage>
</organism>
<protein>
    <submittedName>
        <fullName evidence="1">Uncharacterized protein</fullName>
    </submittedName>
</protein>
<sequence>MVVEPPNLLESGELRTRKTVLDSWVWLGATEGG</sequence>
<name>A0A381WBB1_9ZZZZ</name>
<proteinExistence type="predicted"/>
<dbReference type="AlphaFoldDB" id="A0A381WBB1"/>
<accession>A0A381WBB1</accession>
<dbReference type="EMBL" id="UINC01011209">
    <property type="protein sequence ID" value="SVA49581.1"/>
    <property type="molecule type" value="Genomic_DNA"/>
</dbReference>
<reference evidence="1" key="1">
    <citation type="submission" date="2018-05" db="EMBL/GenBank/DDBJ databases">
        <authorList>
            <person name="Lanie J.A."/>
            <person name="Ng W.-L."/>
            <person name="Kazmierczak K.M."/>
            <person name="Andrzejewski T.M."/>
            <person name="Davidsen T.M."/>
            <person name="Wayne K.J."/>
            <person name="Tettelin H."/>
            <person name="Glass J.I."/>
            <person name="Rusch D."/>
            <person name="Podicherti R."/>
            <person name="Tsui H.-C.T."/>
            <person name="Winkler M.E."/>
        </authorList>
    </citation>
    <scope>NUCLEOTIDE SEQUENCE</scope>
</reference>
<evidence type="ECO:0000313" key="1">
    <source>
        <dbReference type="EMBL" id="SVA49581.1"/>
    </source>
</evidence>
<gene>
    <name evidence="1" type="ORF">METZ01_LOCUS102435</name>
</gene>